<reference evidence="7" key="1">
    <citation type="submission" date="2019-08" db="EMBL/GenBank/DDBJ databases">
        <title>The genome of the North American firefly Photinus pyralis.</title>
        <authorList>
            <consortium name="Photinus pyralis genome working group"/>
            <person name="Fallon T.R."/>
            <person name="Sander Lower S.E."/>
            <person name="Weng J.-K."/>
        </authorList>
    </citation>
    <scope>NUCLEOTIDE SEQUENCE</scope>
    <source>
        <strain evidence="7">TRF0915ILg1</strain>
        <tissue evidence="7">Whole body</tissue>
    </source>
</reference>
<dbReference type="CDD" id="cd15542">
    <property type="entry name" value="PHD_UBR7"/>
    <property type="match status" value="1"/>
</dbReference>
<dbReference type="SMART" id="SM00396">
    <property type="entry name" value="ZnF_UBR1"/>
    <property type="match status" value="1"/>
</dbReference>
<feature type="compositionally biased region" description="Polar residues" evidence="5">
    <location>
        <begin position="271"/>
        <end position="280"/>
    </location>
</feature>
<gene>
    <name evidence="7" type="ORF">ILUMI_23833</name>
</gene>
<dbReference type="InterPro" id="IPR013083">
    <property type="entry name" value="Znf_RING/FYVE/PHD"/>
</dbReference>
<feature type="region of interest" description="Disordered" evidence="5">
    <location>
        <begin position="220"/>
        <end position="280"/>
    </location>
</feature>
<feature type="domain" description="UBR-type" evidence="6">
    <location>
        <begin position="47"/>
        <end position="123"/>
    </location>
</feature>
<dbReference type="OrthoDB" id="10262564at2759"/>
<evidence type="ECO:0000313" key="7">
    <source>
        <dbReference type="EMBL" id="KAF2882349.1"/>
    </source>
</evidence>
<dbReference type="EMBL" id="VTPC01090626">
    <property type="protein sequence ID" value="KAF2882349.1"/>
    <property type="molecule type" value="Genomic_DNA"/>
</dbReference>
<evidence type="ECO:0000256" key="2">
    <source>
        <dbReference type="ARBA" id="ARBA00022771"/>
    </source>
</evidence>
<dbReference type="Pfam" id="PF02207">
    <property type="entry name" value="zf-UBR"/>
    <property type="match status" value="1"/>
</dbReference>
<dbReference type="CDD" id="cd19677">
    <property type="entry name" value="UBR-box_UBR7"/>
    <property type="match status" value="1"/>
</dbReference>
<keyword evidence="3" id="KW-0862">Zinc</keyword>
<dbReference type="SUPFAM" id="SSF57903">
    <property type="entry name" value="FYVE/PHD zinc finger"/>
    <property type="match status" value="1"/>
</dbReference>
<accession>A0A8K0CA87</accession>
<sequence>MSEEHDTSMDQTVDEGDQEVVTLKDILQSEQELMDDANAVLGAIDDKKCTYSEGYMKRQALYSCLTCVPEARTDVSKAAGVCLACCLHCHEGHELIELYTKRNFRCDCGNKKFSNLTCILDNVKSSINELNQYNQNFSGVYCTCSRPYPDPEDPIEDDMIQCIICEDWYHSRHLGVEIPSQNYSEMICEACVGKHQFILHYNGMSLNKVNPSEQVEVEVVKEQSDAKGATEATDNAETSNNVEDPLKLDDDNKMEVASSSDNEQKVEEGNIEQNDNSLNNAESSQVLINNSEVCKMPKTKPTRICTKFWADVEWRNQLCTCPQCLKMYEDQKVMFLLDPQDTVHVYEEKGKAKARELEEREHEDDMKLLNSLDRVPLMEAIAGFNDMKVNLMEYLKKFAENKKVVREEDIREFFSKYDTKKKQKCEIPHYCR</sequence>
<keyword evidence="8" id="KW-1185">Reference proteome</keyword>
<keyword evidence="1" id="KW-0479">Metal-binding</keyword>
<dbReference type="InterPro" id="IPR001965">
    <property type="entry name" value="Znf_PHD"/>
</dbReference>
<protein>
    <recommendedName>
        <fullName evidence="6">UBR-type domain-containing protein</fullName>
    </recommendedName>
</protein>
<dbReference type="AlphaFoldDB" id="A0A8K0CA87"/>
<comment type="caution">
    <text evidence="7">The sequence shown here is derived from an EMBL/GenBank/DDBJ whole genome shotgun (WGS) entry which is preliminary data.</text>
</comment>
<evidence type="ECO:0000313" key="8">
    <source>
        <dbReference type="Proteomes" id="UP000801492"/>
    </source>
</evidence>
<evidence type="ECO:0000259" key="6">
    <source>
        <dbReference type="PROSITE" id="PS51157"/>
    </source>
</evidence>
<evidence type="ECO:0000256" key="4">
    <source>
        <dbReference type="PROSITE-ProRule" id="PRU00508"/>
    </source>
</evidence>
<dbReference type="InterPro" id="IPR040204">
    <property type="entry name" value="UBR7"/>
</dbReference>
<evidence type="ECO:0000256" key="5">
    <source>
        <dbReference type="SAM" id="MobiDB-lite"/>
    </source>
</evidence>
<feature type="zinc finger region" description="UBR-type" evidence="4">
    <location>
        <begin position="47"/>
        <end position="123"/>
    </location>
</feature>
<dbReference type="PANTHER" id="PTHR13513:SF9">
    <property type="entry name" value="E3 UBIQUITIN-PROTEIN LIGASE UBR7-RELATED"/>
    <property type="match status" value="1"/>
</dbReference>
<dbReference type="InterPro" id="IPR003126">
    <property type="entry name" value="Znf_UBR"/>
</dbReference>
<dbReference type="Gene3D" id="3.30.40.10">
    <property type="entry name" value="Zinc/RING finger domain, C3HC4 (zinc finger)"/>
    <property type="match status" value="1"/>
</dbReference>
<dbReference type="Proteomes" id="UP000801492">
    <property type="component" value="Unassembled WGS sequence"/>
</dbReference>
<proteinExistence type="predicted"/>
<dbReference type="InterPro" id="IPR011011">
    <property type="entry name" value="Znf_FYVE_PHD"/>
</dbReference>
<evidence type="ECO:0000256" key="1">
    <source>
        <dbReference type="ARBA" id="ARBA00022723"/>
    </source>
</evidence>
<organism evidence="7 8">
    <name type="scientific">Ignelater luminosus</name>
    <name type="common">Cucubano</name>
    <name type="synonym">Pyrophorus luminosus</name>
    <dbReference type="NCBI Taxonomy" id="2038154"/>
    <lineage>
        <taxon>Eukaryota</taxon>
        <taxon>Metazoa</taxon>
        <taxon>Ecdysozoa</taxon>
        <taxon>Arthropoda</taxon>
        <taxon>Hexapoda</taxon>
        <taxon>Insecta</taxon>
        <taxon>Pterygota</taxon>
        <taxon>Neoptera</taxon>
        <taxon>Endopterygota</taxon>
        <taxon>Coleoptera</taxon>
        <taxon>Polyphaga</taxon>
        <taxon>Elateriformia</taxon>
        <taxon>Elateroidea</taxon>
        <taxon>Elateridae</taxon>
        <taxon>Agrypninae</taxon>
        <taxon>Pyrophorini</taxon>
        <taxon>Ignelater</taxon>
    </lineage>
</organism>
<dbReference type="GO" id="GO:0008270">
    <property type="term" value="F:zinc ion binding"/>
    <property type="evidence" value="ECO:0007669"/>
    <property type="project" value="UniProtKB-KW"/>
</dbReference>
<dbReference type="GO" id="GO:0005737">
    <property type="term" value="C:cytoplasm"/>
    <property type="evidence" value="ECO:0007669"/>
    <property type="project" value="TreeGrafter"/>
</dbReference>
<name>A0A8K0CA87_IGNLU</name>
<dbReference type="SMART" id="SM00249">
    <property type="entry name" value="PHD"/>
    <property type="match status" value="1"/>
</dbReference>
<feature type="compositionally biased region" description="Basic and acidic residues" evidence="5">
    <location>
        <begin position="244"/>
        <end position="254"/>
    </location>
</feature>
<evidence type="ECO:0000256" key="3">
    <source>
        <dbReference type="ARBA" id="ARBA00022833"/>
    </source>
</evidence>
<keyword evidence="2" id="KW-0863">Zinc-finger</keyword>
<dbReference type="InterPro" id="IPR047506">
    <property type="entry name" value="UBR7-like_UBR-box"/>
</dbReference>
<dbReference type="PANTHER" id="PTHR13513">
    <property type="entry name" value="E3 UBIQUITIN-PROTEIN LIGASE UBR7"/>
    <property type="match status" value="1"/>
</dbReference>
<dbReference type="GO" id="GO:0061630">
    <property type="term" value="F:ubiquitin protein ligase activity"/>
    <property type="evidence" value="ECO:0007669"/>
    <property type="project" value="InterPro"/>
</dbReference>
<feature type="compositionally biased region" description="Polar residues" evidence="5">
    <location>
        <begin position="232"/>
        <end position="242"/>
    </location>
</feature>
<dbReference type="PROSITE" id="PS51157">
    <property type="entry name" value="ZF_UBR"/>
    <property type="match status" value="1"/>
</dbReference>